<dbReference type="RefSeq" id="WP_284250338.1">
    <property type="nucleotide sequence ID" value="NZ_BSUM01000001.1"/>
</dbReference>
<dbReference type="EMBL" id="BSUM01000001">
    <property type="protein sequence ID" value="GMA31534.1"/>
    <property type="molecule type" value="Genomic_DNA"/>
</dbReference>
<feature type="domain" description="SLH" evidence="1">
    <location>
        <begin position="1"/>
        <end position="65"/>
    </location>
</feature>
<dbReference type="PROSITE" id="PS51272">
    <property type="entry name" value="SLH"/>
    <property type="match status" value="1"/>
</dbReference>
<comment type="caution">
    <text evidence="2">The sequence shown here is derived from an EMBL/GenBank/DDBJ whole genome shotgun (WGS) entry which is preliminary data.</text>
</comment>
<proteinExistence type="predicted"/>
<evidence type="ECO:0000313" key="2">
    <source>
        <dbReference type="EMBL" id="GMA31534.1"/>
    </source>
</evidence>
<evidence type="ECO:0000313" key="3">
    <source>
        <dbReference type="Proteomes" id="UP001157161"/>
    </source>
</evidence>
<gene>
    <name evidence="2" type="ORF">GCM10025875_15260</name>
</gene>
<dbReference type="AlphaFoldDB" id="A0AA37XE89"/>
<name>A0AA37XE89_9MICO</name>
<accession>A0AA37XE89</accession>
<organism evidence="2 3">
    <name type="scientific">Litorihabitans aurantiacus</name>
    <dbReference type="NCBI Taxonomy" id="1930061"/>
    <lineage>
        <taxon>Bacteria</taxon>
        <taxon>Bacillati</taxon>
        <taxon>Actinomycetota</taxon>
        <taxon>Actinomycetes</taxon>
        <taxon>Micrococcales</taxon>
        <taxon>Beutenbergiaceae</taxon>
        <taxon>Litorihabitans</taxon>
    </lineage>
</organism>
<protein>
    <recommendedName>
        <fullName evidence="1">SLH domain-containing protein</fullName>
    </recommendedName>
</protein>
<dbReference type="Proteomes" id="UP001157161">
    <property type="component" value="Unassembled WGS sequence"/>
</dbReference>
<evidence type="ECO:0000259" key="1">
    <source>
        <dbReference type="PROSITE" id="PS51272"/>
    </source>
</evidence>
<keyword evidence="3" id="KW-1185">Reference proteome</keyword>
<sequence length="65" mass="7176">MSPFTDMTPQAQFYDEVTWLVENEIATGWLGNDGTAIYRPTAPIARDAMAAFLFRYAGAGFITVP</sequence>
<reference evidence="2" key="1">
    <citation type="journal article" date="2014" name="Int. J. Syst. Evol. Microbiol.">
        <title>Complete genome sequence of Corynebacterium casei LMG S-19264T (=DSM 44701T), isolated from a smear-ripened cheese.</title>
        <authorList>
            <consortium name="US DOE Joint Genome Institute (JGI-PGF)"/>
            <person name="Walter F."/>
            <person name="Albersmeier A."/>
            <person name="Kalinowski J."/>
            <person name="Ruckert C."/>
        </authorList>
    </citation>
    <scope>NUCLEOTIDE SEQUENCE</scope>
    <source>
        <strain evidence="2">NBRC 112290</strain>
    </source>
</reference>
<reference evidence="2" key="2">
    <citation type="submission" date="2023-02" db="EMBL/GenBank/DDBJ databases">
        <authorList>
            <person name="Sun Q."/>
            <person name="Mori K."/>
        </authorList>
    </citation>
    <scope>NUCLEOTIDE SEQUENCE</scope>
    <source>
        <strain evidence="2">NBRC 112290</strain>
    </source>
</reference>
<dbReference type="InterPro" id="IPR001119">
    <property type="entry name" value="SLH_dom"/>
</dbReference>